<feature type="region of interest" description="Disordered" evidence="1">
    <location>
        <begin position="318"/>
        <end position="355"/>
    </location>
</feature>
<dbReference type="EMBL" id="KV878129">
    <property type="protein sequence ID" value="OJJ02246.1"/>
    <property type="molecule type" value="Genomic_DNA"/>
</dbReference>
<evidence type="ECO:0000256" key="1">
    <source>
        <dbReference type="SAM" id="MobiDB-lite"/>
    </source>
</evidence>
<dbReference type="VEuPathDB" id="FungiDB:ASPVEDRAFT_664477"/>
<keyword evidence="4" id="KW-1185">Reference proteome</keyword>
<protein>
    <recommendedName>
        <fullName evidence="2">HNH nuclease domain-containing protein</fullName>
    </recommendedName>
</protein>
<dbReference type="Pfam" id="PF13391">
    <property type="entry name" value="HNH_2"/>
    <property type="match status" value="1"/>
</dbReference>
<reference evidence="4" key="1">
    <citation type="journal article" date="2017" name="Genome Biol.">
        <title>Comparative genomics reveals high biological diversity and specific adaptations in the industrially and medically important fungal genus Aspergillus.</title>
        <authorList>
            <person name="de Vries R.P."/>
            <person name="Riley R."/>
            <person name="Wiebenga A."/>
            <person name="Aguilar-Osorio G."/>
            <person name="Amillis S."/>
            <person name="Uchima C.A."/>
            <person name="Anderluh G."/>
            <person name="Asadollahi M."/>
            <person name="Askin M."/>
            <person name="Barry K."/>
            <person name="Battaglia E."/>
            <person name="Bayram O."/>
            <person name="Benocci T."/>
            <person name="Braus-Stromeyer S.A."/>
            <person name="Caldana C."/>
            <person name="Canovas D."/>
            <person name="Cerqueira G.C."/>
            <person name="Chen F."/>
            <person name="Chen W."/>
            <person name="Choi C."/>
            <person name="Clum A."/>
            <person name="Dos Santos R.A."/>
            <person name="Damasio A.R."/>
            <person name="Diallinas G."/>
            <person name="Emri T."/>
            <person name="Fekete E."/>
            <person name="Flipphi M."/>
            <person name="Freyberg S."/>
            <person name="Gallo A."/>
            <person name="Gournas C."/>
            <person name="Habgood R."/>
            <person name="Hainaut M."/>
            <person name="Harispe M.L."/>
            <person name="Henrissat B."/>
            <person name="Hilden K.S."/>
            <person name="Hope R."/>
            <person name="Hossain A."/>
            <person name="Karabika E."/>
            <person name="Karaffa L."/>
            <person name="Karanyi Z."/>
            <person name="Krasevec N."/>
            <person name="Kuo A."/>
            <person name="Kusch H."/>
            <person name="LaButti K."/>
            <person name="Lagendijk E.L."/>
            <person name="Lapidus A."/>
            <person name="Levasseur A."/>
            <person name="Lindquist E."/>
            <person name="Lipzen A."/>
            <person name="Logrieco A.F."/>
            <person name="MacCabe A."/>
            <person name="Maekelae M.R."/>
            <person name="Malavazi I."/>
            <person name="Melin P."/>
            <person name="Meyer V."/>
            <person name="Mielnichuk N."/>
            <person name="Miskei M."/>
            <person name="Molnar A.P."/>
            <person name="Mule G."/>
            <person name="Ngan C.Y."/>
            <person name="Orejas M."/>
            <person name="Orosz E."/>
            <person name="Ouedraogo J.P."/>
            <person name="Overkamp K.M."/>
            <person name="Park H.-S."/>
            <person name="Perrone G."/>
            <person name="Piumi F."/>
            <person name="Punt P.J."/>
            <person name="Ram A.F."/>
            <person name="Ramon A."/>
            <person name="Rauscher S."/>
            <person name="Record E."/>
            <person name="Riano-Pachon D.M."/>
            <person name="Robert V."/>
            <person name="Roehrig J."/>
            <person name="Ruller R."/>
            <person name="Salamov A."/>
            <person name="Salih N.S."/>
            <person name="Samson R.A."/>
            <person name="Sandor E."/>
            <person name="Sanguinetti M."/>
            <person name="Schuetze T."/>
            <person name="Sepcic K."/>
            <person name="Shelest E."/>
            <person name="Sherlock G."/>
            <person name="Sophianopoulou V."/>
            <person name="Squina F.M."/>
            <person name="Sun H."/>
            <person name="Susca A."/>
            <person name="Todd R.B."/>
            <person name="Tsang A."/>
            <person name="Unkles S.E."/>
            <person name="van de Wiele N."/>
            <person name="van Rossen-Uffink D."/>
            <person name="Oliveira J.V."/>
            <person name="Vesth T.C."/>
            <person name="Visser J."/>
            <person name="Yu J.-H."/>
            <person name="Zhou M."/>
            <person name="Andersen M.R."/>
            <person name="Archer D.B."/>
            <person name="Baker S.E."/>
            <person name="Benoit I."/>
            <person name="Brakhage A.A."/>
            <person name="Braus G.H."/>
            <person name="Fischer R."/>
            <person name="Frisvad J.C."/>
            <person name="Goldman G.H."/>
            <person name="Houbraken J."/>
            <person name="Oakley B."/>
            <person name="Pocsi I."/>
            <person name="Scazzocchio C."/>
            <person name="Seiboth B."/>
            <person name="vanKuyk P.A."/>
            <person name="Wortman J."/>
            <person name="Dyer P.S."/>
            <person name="Grigoriev I.V."/>
        </authorList>
    </citation>
    <scope>NUCLEOTIDE SEQUENCE [LARGE SCALE GENOMIC DNA]</scope>
    <source>
        <strain evidence="4">CBS 583.65</strain>
    </source>
</reference>
<dbReference type="GeneID" id="63731395"/>
<evidence type="ECO:0000259" key="2">
    <source>
        <dbReference type="Pfam" id="PF13391"/>
    </source>
</evidence>
<name>A0A1L9PLC5_ASPVE</name>
<evidence type="ECO:0000313" key="3">
    <source>
        <dbReference type="EMBL" id="OJJ02246.1"/>
    </source>
</evidence>
<organism evidence="3 4">
    <name type="scientific">Aspergillus versicolor CBS 583.65</name>
    <dbReference type="NCBI Taxonomy" id="1036611"/>
    <lineage>
        <taxon>Eukaryota</taxon>
        <taxon>Fungi</taxon>
        <taxon>Dikarya</taxon>
        <taxon>Ascomycota</taxon>
        <taxon>Pezizomycotina</taxon>
        <taxon>Eurotiomycetes</taxon>
        <taxon>Eurotiomycetidae</taxon>
        <taxon>Eurotiales</taxon>
        <taxon>Aspergillaceae</taxon>
        <taxon>Aspergillus</taxon>
        <taxon>Aspergillus subgen. Nidulantes</taxon>
    </lineage>
</organism>
<dbReference type="InterPro" id="IPR003615">
    <property type="entry name" value="HNH_nuc"/>
</dbReference>
<dbReference type="Proteomes" id="UP000184073">
    <property type="component" value="Unassembled WGS sequence"/>
</dbReference>
<evidence type="ECO:0000313" key="4">
    <source>
        <dbReference type="Proteomes" id="UP000184073"/>
    </source>
</evidence>
<feature type="domain" description="HNH nuclease" evidence="2">
    <location>
        <begin position="142"/>
        <end position="238"/>
    </location>
</feature>
<dbReference type="OrthoDB" id="2104739at2759"/>
<dbReference type="RefSeq" id="XP_040668008.1">
    <property type="nucleotide sequence ID" value="XM_040815884.1"/>
</dbReference>
<gene>
    <name evidence="3" type="ORF">ASPVEDRAFT_664477</name>
</gene>
<dbReference type="STRING" id="1036611.A0A1L9PLC5"/>
<accession>A0A1L9PLC5</accession>
<proteinExistence type="predicted"/>
<dbReference type="AlphaFoldDB" id="A0A1L9PLC5"/>
<sequence>MPSLGSLSPAASSHASKSPFCAKYTLDRKLADYQPSGHEDDTADLLRVFFKYLPLDGQVNLAEDVDRCPDGEALWQLSKNLDDGVLRPMLAHGGTTPAITPSPRFAIEDSIDNLVSEDVSSITRADQSRLRKNCLARDGQRCVVSNYWSSCYKERPVDALDAPLEAVHIIPSALNKRQEDNDDERFRHAAIWVNIYRYFPGLCSRLNFSSEDINQEMNAMMMYAPLHQQFGVFRFVFEATETLHQYRIKTFPKLPSVFLRDIPPDGLVTFTSHDGRYSLPHPTLLAVHSAIGNILHFSGRLEKIEKLKRDLQEIGGLAHNGSTPIGDLLSKPKEQQPRVPDMLSGTENERPGRST</sequence>